<dbReference type="OMA" id="RSPQKCE"/>
<evidence type="ECO:0000313" key="2">
    <source>
        <dbReference type="EMBL" id="CAD8170587.1"/>
    </source>
</evidence>
<proteinExistence type="predicted"/>
<evidence type="ECO:0000256" key="1">
    <source>
        <dbReference type="SAM" id="MobiDB-lite"/>
    </source>
</evidence>
<sequence>MCSQEQQESKALRDEVSPSIRDFIINFRKQQAQLAKQNAYQQSIQKSIPIQQITQLQFTRQSVDTQTDRVEPQSDTSFNRNSVQVSQRQNSTISQSYLTSREVQKQCNYNQAKPTDDLPSTRVNFHQLHQHYLSTQSQKSELSTYNISQQLPLIYRSPQKCEGNTNYTQITEQIRNKVIYEMDKKNTENNSFSLQQSQSKSLSSQKMNNLSLNNQTVSLTVIPQPKSDDDDSFLKFIQMNLVNKNKVNQEEQENRPPQQSLLQYNSNITKPKEQQHLKSSICKQRISESLNQNRVIKNKSNIKTNTNMNTNTNTKSNAHQRLYQDACMRQERKSMAISKRCRY</sequence>
<dbReference type="EMBL" id="CAJJDP010000055">
    <property type="protein sequence ID" value="CAD8170587.1"/>
    <property type="molecule type" value="Genomic_DNA"/>
</dbReference>
<comment type="caution">
    <text evidence="2">The sequence shown here is derived from an EMBL/GenBank/DDBJ whole genome shotgun (WGS) entry which is preliminary data.</text>
</comment>
<organism evidence="2 3">
    <name type="scientific">Paramecium octaurelia</name>
    <dbReference type="NCBI Taxonomy" id="43137"/>
    <lineage>
        <taxon>Eukaryota</taxon>
        <taxon>Sar</taxon>
        <taxon>Alveolata</taxon>
        <taxon>Ciliophora</taxon>
        <taxon>Intramacronucleata</taxon>
        <taxon>Oligohymenophorea</taxon>
        <taxon>Peniculida</taxon>
        <taxon>Parameciidae</taxon>
        <taxon>Paramecium</taxon>
    </lineage>
</organism>
<reference evidence="2" key="1">
    <citation type="submission" date="2021-01" db="EMBL/GenBank/DDBJ databases">
        <authorList>
            <consortium name="Genoscope - CEA"/>
            <person name="William W."/>
        </authorList>
    </citation>
    <scope>NUCLEOTIDE SEQUENCE</scope>
</reference>
<evidence type="ECO:0000313" key="3">
    <source>
        <dbReference type="Proteomes" id="UP000683925"/>
    </source>
</evidence>
<dbReference type="AlphaFoldDB" id="A0A8S1V235"/>
<feature type="compositionally biased region" description="Polar residues" evidence="1">
    <location>
        <begin position="73"/>
        <end position="91"/>
    </location>
</feature>
<keyword evidence="3" id="KW-1185">Reference proteome</keyword>
<feature type="region of interest" description="Disordered" evidence="1">
    <location>
        <begin position="64"/>
        <end position="91"/>
    </location>
</feature>
<protein>
    <submittedName>
        <fullName evidence="2">Uncharacterized protein</fullName>
    </submittedName>
</protein>
<accession>A0A8S1V235</accession>
<dbReference type="OrthoDB" id="10368006at2759"/>
<name>A0A8S1V235_PAROT</name>
<dbReference type="Proteomes" id="UP000683925">
    <property type="component" value="Unassembled WGS sequence"/>
</dbReference>
<gene>
    <name evidence="2" type="ORF">POCTA_138.1.T0550254</name>
</gene>